<comment type="caution">
    <text evidence="1">The sequence shown here is derived from an EMBL/GenBank/DDBJ whole genome shotgun (WGS) entry which is preliminary data.</text>
</comment>
<dbReference type="Proteomes" id="UP000294752">
    <property type="component" value="Unassembled WGS sequence"/>
</dbReference>
<accession>A0A4V3E183</accession>
<sequence length="44" mass="5270">MTVAAFLCRKFNKNGDTWIMYLFIYAIKLDHAPFYPADNQQIHY</sequence>
<dbReference type="EMBL" id="SNZV01000006">
    <property type="protein sequence ID" value="TDS12278.1"/>
    <property type="molecule type" value="Genomic_DNA"/>
</dbReference>
<evidence type="ECO:0000313" key="2">
    <source>
        <dbReference type="Proteomes" id="UP000294752"/>
    </source>
</evidence>
<gene>
    <name evidence="1" type="ORF">B0I21_106135</name>
</gene>
<keyword evidence="2" id="KW-1185">Reference proteome</keyword>
<name>A0A4V3E183_9SPHI</name>
<dbReference type="AlphaFoldDB" id="A0A4V3E183"/>
<evidence type="ECO:0000313" key="1">
    <source>
        <dbReference type="EMBL" id="TDS12278.1"/>
    </source>
</evidence>
<reference evidence="1 2" key="1">
    <citation type="submission" date="2019-03" db="EMBL/GenBank/DDBJ databases">
        <title>Genomic Encyclopedia of Type Strains, Phase III (KMG-III): the genomes of soil and plant-associated and newly described type strains.</title>
        <authorList>
            <person name="Whitman W."/>
        </authorList>
    </citation>
    <scope>NUCLEOTIDE SEQUENCE [LARGE SCALE GENOMIC DNA]</scope>
    <source>
        <strain evidence="1 2">CGMCC 1.12801</strain>
    </source>
</reference>
<proteinExistence type="predicted"/>
<protein>
    <submittedName>
        <fullName evidence="1">Uncharacterized protein</fullName>
    </submittedName>
</protein>
<organism evidence="1 2">
    <name type="scientific">Sphingobacterium paludis</name>
    <dbReference type="NCBI Taxonomy" id="1476465"/>
    <lineage>
        <taxon>Bacteria</taxon>
        <taxon>Pseudomonadati</taxon>
        <taxon>Bacteroidota</taxon>
        <taxon>Sphingobacteriia</taxon>
        <taxon>Sphingobacteriales</taxon>
        <taxon>Sphingobacteriaceae</taxon>
        <taxon>Sphingobacterium</taxon>
    </lineage>
</organism>